<protein>
    <submittedName>
        <fullName evidence="1">Uncharacterized protein</fullName>
    </submittedName>
</protein>
<dbReference type="EMBL" id="ML992663">
    <property type="protein sequence ID" value="KAF2217236.1"/>
    <property type="molecule type" value="Genomic_DNA"/>
</dbReference>
<evidence type="ECO:0000313" key="2">
    <source>
        <dbReference type="Proteomes" id="UP000799539"/>
    </source>
</evidence>
<organism evidence="1 2">
    <name type="scientific">Cercospora zeae-maydis SCOH1-5</name>
    <dbReference type="NCBI Taxonomy" id="717836"/>
    <lineage>
        <taxon>Eukaryota</taxon>
        <taxon>Fungi</taxon>
        <taxon>Dikarya</taxon>
        <taxon>Ascomycota</taxon>
        <taxon>Pezizomycotina</taxon>
        <taxon>Dothideomycetes</taxon>
        <taxon>Dothideomycetidae</taxon>
        <taxon>Mycosphaerellales</taxon>
        <taxon>Mycosphaerellaceae</taxon>
        <taxon>Cercospora</taxon>
    </lineage>
</organism>
<reference evidence="1" key="1">
    <citation type="journal article" date="2020" name="Stud. Mycol.">
        <title>101 Dothideomycetes genomes: a test case for predicting lifestyles and emergence of pathogens.</title>
        <authorList>
            <person name="Haridas S."/>
            <person name="Albert R."/>
            <person name="Binder M."/>
            <person name="Bloem J."/>
            <person name="Labutti K."/>
            <person name="Salamov A."/>
            <person name="Andreopoulos B."/>
            <person name="Baker S."/>
            <person name="Barry K."/>
            <person name="Bills G."/>
            <person name="Bluhm B."/>
            <person name="Cannon C."/>
            <person name="Castanera R."/>
            <person name="Culley D."/>
            <person name="Daum C."/>
            <person name="Ezra D."/>
            <person name="Gonzalez J."/>
            <person name="Henrissat B."/>
            <person name="Kuo A."/>
            <person name="Liang C."/>
            <person name="Lipzen A."/>
            <person name="Lutzoni F."/>
            <person name="Magnuson J."/>
            <person name="Mondo S."/>
            <person name="Nolan M."/>
            <person name="Ohm R."/>
            <person name="Pangilinan J."/>
            <person name="Park H.-J."/>
            <person name="Ramirez L."/>
            <person name="Alfaro M."/>
            <person name="Sun H."/>
            <person name="Tritt A."/>
            <person name="Yoshinaga Y."/>
            <person name="Zwiers L.-H."/>
            <person name="Turgeon B."/>
            <person name="Goodwin S."/>
            <person name="Spatafora J."/>
            <person name="Crous P."/>
            <person name="Grigoriev I."/>
        </authorList>
    </citation>
    <scope>NUCLEOTIDE SEQUENCE</scope>
    <source>
        <strain evidence="1">SCOH1-5</strain>
    </source>
</reference>
<accession>A0A6A6FUT4</accession>
<evidence type="ECO:0000313" key="1">
    <source>
        <dbReference type="EMBL" id="KAF2217236.1"/>
    </source>
</evidence>
<gene>
    <name evidence="1" type="ORF">CERZMDRAFT_93288</name>
</gene>
<proteinExistence type="predicted"/>
<dbReference type="AlphaFoldDB" id="A0A6A6FUT4"/>
<dbReference type="Proteomes" id="UP000799539">
    <property type="component" value="Unassembled WGS sequence"/>
</dbReference>
<name>A0A6A6FUT4_9PEZI</name>
<keyword evidence="2" id="KW-1185">Reference proteome</keyword>
<sequence>MPSPWPPSIIGARSWRRRQLKLASRLGGVERLRTQRPQDIIRQVHGGRARTIQPAIFGYRRRTRNELLASRDRAVGELATFSRQTAQEPSGHFLRRPESLGLKQQHSRREPIMTVIDQANKLCGKACENKRMERDARRVSLARDWFTPVLDMRPYPQRLEPEKRLPLANTPRSSFFDWLPSTSRRSRYHDRLRRLRH</sequence>